<keyword evidence="2" id="KW-0732">Signal</keyword>
<feature type="region of interest" description="Disordered" evidence="1">
    <location>
        <begin position="35"/>
        <end position="56"/>
    </location>
</feature>
<feature type="compositionally biased region" description="Low complexity" evidence="1">
    <location>
        <begin position="133"/>
        <end position="165"/>
    </location>
</feature>
<evidence type="ECO:0000313" key="3">
    <source>
        <dbReference type="EMBL" id="BCX50039.1"/>
    </source>
</evidence>
<feature type="region of interest" description="Disordered" evidence="1">
    <location>
        <begin position="133"/>
        <end position="186"/>
    </location>
</feature>
<organism evidence="3 4">
    <name type="scientific">Haloferula helveola</name>
    <dbReference type="NCBI Taxonomy" id="490095"/>
    <lineage>
        <taxon>Bacteria</taxon>
        <taxon>Pseudomonadati</taxon>
        <taxon>Verrucomicrobiota</taxon>
        <taxon>Verrucomicrobiia</taxon>
        <taxon>Verrucomicrobiales</taxon>
        <taxon>Verrucomicrobiaceae</taxon>
        <taxon>Haloferula</taxon>
    </lineage>
</organism>
<evidence type="ECO:0000256" key="1">
    <source>
        <dbReference type="SAM" id="MobiDB-lite"/>
    </source>
</evidence>
<dbReference type="Proteomes" id="UP001374893">
    <property type="component" value="Chromosome"/>
</dbReference>
<proteinExistence type="predicted"/>
<sequence>MKHAILLLSLLFAASVLADAPNQLRLTDYQKLWTDSPFTSKPPPPPPPDAPPNPLEDYALGGISKLADGYYAILLNKKDPSDKVVIRPGSDGDYKVVDVQWSEGNWKDTVVTVQSGSQRGTVAFEDKLLAVKTAAPATPQKPQQPAARPATPAQPAQPASAGGRQPRPRIVRPPTPSRDSSGGRGR</sequence>
<evidence type="ECO:0000313" key="4">
    <source>
        <dbReference type="Proteomes" id="UP001374893"/>
    </source>
</evidence>
<dbReference type="EMBL" id="AP024702">
    <property type="protein sequence ID" value="BCX50039.1"/>
    <property type="molecule type" value="Genomic_DNA"/>
</dbReference>
<protein>
    <submittedName>
        <fullName evidence="3">Uncharacterized protein</fullName>
    </submittedName>
</protein>
<name>A0ABN6HEZ1_9BACT</name>
<gene>
    <name evidence="3" type="ORF">HAHE_39470</name>
</gene>
<evidence type="ECO:0000256" key="2">
    <source>
        <dbReference type="SAM" id="SignalP"/>
    </source>
</evidence>
<feature type="chain" id="PRO_5046577135" evidence="2">
    <location>
        <begin position="19"/>
        <end position="186"/>
    </location>
</feature>
<feature type="compositionally biased region" description="Pro residues" evidence="1">
    <location>
        <begin position="40"/>
        <end position="54"/>
    </location>
</feature>
<reference evidence="3 4" key="1">
    <citation type="submission" date="2021-06" db="EMBL/GenBank/DDBJ databases">
        <title>Complete genome of Haloferula helveola possessing various polysaccharide degrading enzymes.</title>
        <authorList>
            <person name="Takami H."/>
            <person name="Huang C."/>
            <person name="Hamasaki K."/>
        </authorList>
    </citation>
    <scope>NUCLEOTIDE SEQUENCE [LARGE SCALE GENOMIC DNA]</scope>
    <source>
        <strain evidence="3 4">CN-1</strain>
    </source>
</reference>
<keyword evidence="4" id="KW-1185">Reference proteome</keyword>
<accession>A0ABN6HEZ1</accession>
<dbReference type="RefSeq" id="WP_338686928.1">
    <property type="nucleotide sequence ID" value="NZ_AP024702.1"/>
</dbReference>
<feature type="signal peptide" evidence="2">
    <location>
        <begin position="1"/>
        <end position="18"/>
    </location>
</feature>